<accession>A0A0D5NSU4</accession>
<dbReference type="Pfam" id="PF13458">
    <property type="entry name" value="Peripla_BP_6"/>
    <property type="match status" value="1"/>
</dbReference>
<dbReference type="EMBL" id="CP011058">
    <property type="protein sequence ID" value="AJY77983.1"/>
    <property type="molecule type" value="Genomic_DNA"/>
</dbReference>
<dbReference type="AlphaFoldDB" id="A0A0D5NSU4"/>
<dbReference type="PANTHER" id="PTHR30483">
    <property type="entry name" value="LEUCINE-SPECIFIC-BINDING PROTEIN"/>
    <property type="match status" value="1"/>
</dbReference>
<dbReference type="KEGG" id="pbj:VN24_23775"/>
<keyword evidence="6" id="KW-1185">Reference proteome</keyword>
<dbReference type="InterPro" id="IPR051010">
    <property type="entry name" value="BCAA_transport"/>
</dbReference>
<dbReference type="PATRIC" id="fig|1126833.4.peg.5227"/>
<dbReference type="HOGENOM" id="CLU_027128_6_2_9"/>
<evidence type="ECO:0000259" key="4">
    <source>
        <dbReference type="Pfam" id="PF13458"/>
    </source>
</evidence>
<dbReference type="Proteomes" id="UP000032633">
    <property type="component" value="Chromosome"/>
</dbReference>
<gene>
    <name evidence="5" type="ORF">VN24_23775</name>
</gene>
<name>A0A0D5NSU4_9BACL</name>
<dbReference type="PANTHER" id="PTHR30483:SF6">
    <property type="entry name" value="PERIPLASMIC BINDING PROTEIN OF ABC TRANSPORTER FOR NATURAL AMINO ACIDS"/>
    <property type="match status" value="1"/>
</dbReference>
<comment type="similarity">
    <text evidence="1">Belongs to the leucine-binding protein family.</text>
</comment>
<sequence length="377" mass="40794">MTACGGKETSGAQETSGGKETSGSSAAAESKETKEVSLGLSAPLTGNSAQYGESFRNAMKMAIDEFNAKGGAVKVNLVEMDSKNDPKESANIAQKLVDNDNIVAVVGDFSSTTSMAASPIYQRSGLVQLSPTSSHPDFTSTGDYIFRNVPTQKIEGAFVADYAKELGYKKSAVIYIQNDWGIAAKENFEAKFKEAGGEVSNSLNFNPDTKDFNNILIKIRESGPDVIYLGAPYTESALIAQQSKKLGIKAGFIGTSILYSDQYIQLGGKDVEGTHLSSYFFPADPRPEVQKFVEAYKKTYSKDPDMFAALTYDSANMLLSIIEKGETSRKGIRDALAAMKDFPGITGKTSFNDIRNVEKDLAKLDVKDGQFTLYKKE</sequence>
<feature type="region of interest" description="Disordered" evidence="3">
    <location>
        <begin position="1"/>
        <end position="43"/>
    </location>
</feature>
<feature type="domain" description="Leucine-binding protein" evidence="4">
    <location>
        <begin position="35"/>
        <end position="353"/>
    </location>
</feature>
<reference evidence="5 6" key="1">
    <citation type="journal article" date="2015" name="J. Biotechnol.">
        <title>Complete genome sequence of Paenibacillus beijingensis 7188(T) (=DSM 24997(T)), a novel rhizobacterium from jujube garden soil.</title>
        <authorList>
            <person name="Kwak Y."/>
            <person name="Shin J.H."/>
        </authorList>
    </citation>
    <scope>NUCLEOTIDE SEQUENCE [LARGE SCALE GENOMIC DNA]</scope>
    <source>
        <strain evidence="5 6">DSM 24997</strain>
    </source>
</reference>
<evidence type="ECO:0000256" key="3">
    <source>
        <dbReference type="SAM" id="MobiDB-lite"/>
    </source>
</evidence>
<evidence type="ECO:0000256" key="2">
    <source>
        <dbReference type="ARBA" id="ARBA00022729"/>
    </source>
</evidence>
<dbReference type="STRING" id="1126833.VN24_23775"/>
<dbReference type="CDD" id="cd06349">
    <property type="entry name" value="PBP1_ABC_HAAT-like"/>
    <property type="match status" value="1"/>
</dbReference>
<reference evidence="6" key="2">
    <citation type="submission" date="2015-03" db="EMBL/GenBank/DDBJ databases">
        <title>Genome sequence of Paenibacillus beijingensis strain DSM 24997T.</title>
        <authorList>
            <person name="Kwak Y."/>
            <person name="Shin J.-H."/>
        </authorList>
    </citation>
    <scope>NUCLEOTIDE SEQUENCE [LARGE SCALE GENOMIC DNA]</scope>
    <source>
        <strain evidence="6">DSM 24997</strain>
    </source>
</reference>
<protein>
    <recommendedName>
        <fullName evidence="4">Leucine-binding protein domain-containing protein</fullName>
    </recommendedName>
</protein>
<proteinExistence type="inferred from homology"/>
<feature type="compositionally biased region" description="Low complexity" evidence="3">
    <location>
        <begin position="14"/>
        <end position="28"/>
    </location>
</feature>
<evidence type="ECO:0000313" key="6">
    <source>
        <dbReference type="Proteomes" id="UP000032633"/>
    </source>
</evidence>
<dbReference type="InterPro" id="IPR028082">
    <property type="entry name" value="Peripla_BP_I"/>
</dbReference>
<evidence type="ECO:0000313" key="5">
    <source>
        <dbReference type="EMBL" id="AJY77983.1"/>
    </source>
</evidence>
<dbReference type="Gene3D" id="3.40.50.2300">
    <property type="match status" value="2"/>
</dbReference>
<keyword evidence="2" id="KW-0732">Signal</keyword>
<dbReference type="InterPro" id="IPR028081">
    <property type="entry name" value="Leu-bd"/>
</dbReference>
<organism evidence="5 6">
    <name type="scientific">Paenibacillus beijingensis</name>
    <dbReference type="NCBI Taxonomy" id="1126833"/>
    <lineage>
        <taxon>Bacteria</taxon>
        <taxon>Bacillati</taxon>
        <taxon>Bacillota</taxon>
        <taxon>Bacilli</taxon>
        <taxon>Bacillales</taxon>
        <taxon>Paenibacillaceae</taxon>
        <taxon>Paenibacillus</taxon>
    </lineage>
</organism>
<dbReference type="SUPFAM" id="SSF53822">
    <property type="entry name" value="Periplasmic binding protein-like I"/>
    <property type="match status" value="1"/>
</dbReference>
<evidence type="ECO:0000256" key="1">
    <source>
        <dbReference type="ARBA" id="ARBA00010062"/>
    </source>
</evidence>